<keyword evidence="9 10" id="KW-0472">Membrane</keyword>
<evidence type="ECO:0000256" key="8">
    <source>
        <dbReference type="ARBA" id="ARBA00022989"/>
    </source>
</evidence>
<dbReference type="RefSeq" id="WP_190423603.1">
    <property type="nucleotide sequence ID" value="NZ_JAAOCA010000026.1"/>
</dbReference>
<evidence type="ECO:0000313" key="12">
    <source>
        <dbReference type="EMBL" id="MBD1600890.1"/>
    </source>
</evidence>
<accession>A0ABR7Z5U8</accession>
<keyword evidence="8 10" id="KW-1133">Transmembrane helix</keyword>
<sequence length="247" mass="27000">MLGLLSWGDTGYGDELFFGAGVTIKVAVLGYMIALSLGTAIALVTLNPRGWRWRCWRVYASLFMGVPALLVAFLLYYGGSEIITSLFGALGMRVNIDVTPTAAGVTALGLVYSAYLAELIRSTIRSLPQGQFEASAMLLIPRRKMWTQIVFPQTIRLALPGLTNMWIVVLKDTALISLVGIKEVIAQAKMAAGNTKEPFLFYCAVSLFFLAFSLVTVWMIGRLDRRKGYGKVAVKSVPAPALLHRES</sequence>
<dbReference type="Gene3D" id="1.10.3720.10">
    <property type="entry name" value="MetI-like"/>
    <property type="match status" value="1"/>
</dbReference>
<keyword evidence="5" id="KW-0997">Cell inner membrane</keyword>
<dbReference type="PANTHER" id="PTHR30133:SF2">
    <property type="entry name" value="ARGININE ABC TRANSPORTER PERMEASE PROTEIN ARTQ"/>
    <property type="match status" value="1"/>
</dbReference>
<protein>
    <submittedName>
        <fullName evidence="12">ABC transporter permease subunit</fullName>
    </submittedName>
</protein>
<feature type="transmembrane region" description="Helical" evidence="10">
    <location>
        <begin position="98"/>
        <end position="117"/>
    </location>
</feature>
<evidence type="ECO:0000256" key="3">
    <source>
        <dbReference type="ARBA" id="ARBA00022448"/>
    </source>
</evidence>
<dbReference type="CDD" id="cd06261">
    <property type="entry name" value="TM_PBP2"/>
    <property type="match status" value="1"/>
</dbReference>
<evidence type="ECO:0000256" key="10">
    <source>
        <dbReference type="RuleBase" id="RU363032"/>
    </source>
</evidence>
<dbReference type="InterPro" id="IPR051613">
    <property type="entry name" value="ABC_transp_permease_HisMQ"/>
</dbReference>
<evidence type="ECO:0000259" key="11">
    <source>
        <dbReference type="PROSITE" id="PS50928"/>
    </source>
</evidence>
<keyword evidence="6 10" id="KW-0812">Transmembrane</keyword>
<feature type="transmembrane region" description="Helical" evidence="10">
    <location>
        <begin position="199"/>
        <end position="221"/>
    </location>
</feature>
<evidence type="ECO:0000256" key="5">
    <source>
        <dbReference type="ARBA" id="ARBA00022519"/>
    </source>
</evidence>
<evidence type="ECO:0000256" key="4">
    <source>
        <dbReference type="ARBA" id="ARBA00022475"/>
    </source>
</evidence>
<keyword evidence="4" id="KW-1003">Cell membrane</keyword>
<dbReference type="Pfam" id="PF00528">
    <property type="entry name" value="BPD_transp_1"/>
    <property type="match status" value="1"/>
</dbReference>
<evidence type="ECO:0000256" key="6">
    <source>
        <dbReference type="ARBA" id="ARBA00022692"/>
    </source>
</evidence>
<evidence type="ECO:0000256" key="7">
    <source>
        <dbReference type="ARBA" id="ARBA00022970"/>
    </source>
</evidence>
<evidence type="ECO:0000313" key="13">
    <source>
        <dbReference type="Proteomes" id="UP000805841"/>
    </source>
</evidence>
<feature type="transmembrane region" description="Helical" evidence="10">
    <location>
        <begin position="58"/>
        <end position="78"/>
    </location>
</feature>
<keyword evidence="3 10" id="KW-0813">Transport</keyword>
<dbReference type="PANTHER" id="PTHR30133">
    <property type="entry name" value="CATIONIC AMINO ACID TRANSPORTER, MEMBRANE COMPONENT"/>
    <property type="match status" value="1"/>
</dbReference>
<keyword evidence="13" id="KW-1185">Reference proteome</keyword>
<evidence type="ECO:0000256" key="2">
    <source>
        <dbReference type="ARBA" id="ARBA00010072"/>
    </source>
</evidence>
<dbReference type="PROSITE" id="PS50928">
    <property type="entry name" value="ABC_TM1"/>
    <property type="match status" value="1"/>
</dbReference>
<gene>
    <name evidence="12" type="ORF">HAQ05_19605</name>
</gene>
<dbReference type="Proteomes" id="UP000805841">
    <property type="component" value="Unassembled WGS sequence"/>
</dbReference>
<reference evidence="12 13" key="1">
    <citation type="journal article" date="2020" name="Insects">
        <title>Bacteria Belonging to Pseudomonas typographi sp. nov. from the Bark Beetle Ips typographus Have Genomic Potential to Aid in the Host Ecology.</title>
        <authorList>
            <person name="Peral-Aranega E."/>
            <person name="Saati-Santamaria Z."/>
            <person name="Kolarik M."/>
            <person name="Rivas R."/>
            <person name="Garcia-Fraile P."/>
        </authorList>
    </citation>
    <scope>NUCLEOTIDE SEQUENCE [LARGE SCALE GENOMIC DNA]</scope>
    <source>
        <strain evidence="12 13">CA3A</strain>
    </source>
</reference>
<dbReference type="InterPro" id="IPR035906">
    <property type="entry name" value="MetI-like_sf"/>
</dbReference>
<evidence type="ECO:0000256" key="1">
    <source>
        <dbReference type="ARBA" id="ARBA00004429"/>
    </source>
</evidence>
<name>A0ABR7Z5U8_9PSED</name>
<dbReference type="InterPro" id="IPR010065">
    <property type="entry name" value="AA_ABC_transptr_permease_3TM"/>
</dbReference>
<feature type="transmembrane region" description="Helical" evidence="10">
    <location>
        <begin position="20"/>
        <end position="46"/>
    </location>
</feature>
<dbReference type="NCBIfam" id="TIGR01726">
    <property type="entry name" value="HEQRo_perm_3TM"/>
    <property type="match status" value="1"/>
</dbReference>
<evidence type="ECO:0000256" key="9">
    <source>
        <dbReference type="ARBA" id="ARBA00023136"/>
    </source>
</evidence>
<comment type="similarity">
    <text evidence="2">Belongs to the binding-protein-dependent transport system permease family. HisMQ subfamily.</text>
</comment>
<keyword evidence="7" id="KW-0029">Amino-acid transport</keyword>
<organism evidence="12 13">
    <name type="scientific">Pseudomonas typographi</name>
    <dbReference type="NCBI Taxonomy" id="2715964"/>
    <lineage>
        <taxon>Bacteria</taxon>
        <taxon>Pseudomonadati</taxon>
        <taxon>Pseudomonadota</taxon>
        <taxon>Gammaproteobacteria</taxon>
        <taxon>Pseudomonadales</taxon>
        <taxon>Pseudomonadaceae</taxon>
        <taxon>Pseudomonas</taxon>
    </lineage>
</organism>
<comment type="subcellular location">
    <subcellularLocation>
        <location evidence="1">Cell inner membrane</location>
        <topology evidence="1">Multi-pass membrane protein</topology>
    </subcellularLocation>
    <subcellularLocation>
        <location evidence="10">Cell membrane</location>
        <topology evidence="10">Multi-pass membrane protein</topology>
    </subcellularLocation>
</comment>
<feature type="domain" description="ABC transmembrane type-1" evidence="11">
    <location>
        <begin position="20"/>
        <end position="220"/>
    </location>
</feature>
<dbReference type="SUPFAM" id="SSF161098">
    <property type="entry name" value="MetI-like"/>
    <property type="match status" value="1"/>
</dbReference>
<dbReference type="InterPro" id="IPR000515">
    <property type="entry name" value="MetI-like"/>
</dbReference>
<comment type="caution">
    <text evidence="12">The sequence shown here is derived from an EMBL/GenBank/DDBJ whole genome shotgun (WGS) entry which is preliminary data.</text>
</comment>
<proteinExistence type="inferred from homology"/>
<dbReference type="EMBL" id="JAAOCA010000026">
    <property type="protein sequence ID" value="MBD1600890.1"/>
    <property type="molecule type" value="Genomic_DNA"/>
</dbReference>